<dbReference type="KEGG" id="kst:KSMBR1_0714"/>
<dbReference type="Proteomes" id="UP000501926">
    <property type="component" value="Chromosome"/>
</dbReference>
<reference evidence="1" key="2">
    <citation type="submission" date="2006-01" db="EMBL/GenBank/DDBJ databases">
        <authorList>
            <person name="Genoscope"/>
        </authorList>
    </citation>
    <scope>NUCLEOTIDE SEQUENCE</scope>
</reference>
<reference evidence="4" key="4">
    <citation type="submission" date="2017-10" db="EMBL/GenBank/DDBJ databases">
        <authorList>
            <person name="Frank J."/>
        </authorList>
    </citation>
    <scope>NUCLEOTIDE SEQUENCE [LARGE SCALE GENOMIC DNA]</scope>
</reference>
<evidence type="ECO:0000313" key="1">
    <source>
        <dbReference type="EMBL" id="CAJ74188.1"/>
    </source>
</evidence>
<name>Q1Q2E2_KUEST</name>
<reference evidence="3" key="3">
    <citation type="submission" date="2017-10" db="EMBL/GenBank/DDBJ databases">
        <authorList>
            <person name="Banno H."/>
            <person name="Chua N.-H."/>
        </authorList>
    </citation>
    <scope>NUCLEOTIDE SEQUENCE [LARGE SCALE GENOMIC DNA]</scope>
    <source>
        <strain evidence="3">Kuenenia_mbr1_ru-nijmegen</strain>
    </source>
</reference>
<dbReference type="OrthoDB" id="582730at2"/>
<protein>
    <submittedName>
        <fullName evidence="2">Calcium binding protein</fullName>
    </submittedName>
</protein>
<evidence type="ECO:0000313" key="4">
    <source>
        <dbReference type="Proteomes" id="UP000221734"/>
    </source>
</evidence>
<dbReference type="EMBL" id="CP049055">
    <property type="protein sequence ID" value="QII11283.1"/>
    <property type="molecule type" value="Genomic_DNA"/>
</dbReference>
<gene>
    <name evidence="2" type="ORF">KsCSTR_19040</name>
    <name evidence="3" type="ORF">KSMBR1_0714</name>
    <name evidence="1" type="ORF">kuste3426</name>
</gene>
<reference evidence="2 5" key="5">
    <citation type="submission" date="2020-02" db="EMBL/GenBank/DDBJ databases">
        <title>Newly sequenced genome of strain CSTR1 showed variability in Candidatus Kuenenia stuttgartiensis genomes.</title>
        <authorList>
            <person name="Ding C."/>
            <person name="Adrian L."/>
        </authorList>
    </citation>
    <scope>NUCLEOTIDE SEQUENCE [LARGE SCALE GENOMIC DNA]</scope>
    <source>
        <strain evidence="2 5">CSTR1</strain>
    </source>
</reference>
<keyword evidence="4" id="KW-1185">Reference proteome</keyword>
<proteinExistence type="predicted"/>
<dbReference type="RefSeq" id="WP_099324092.1">
    <property type="nucleotide sequence ID" value="NZ_CP049055.1"/>
</dbReference>
<dbReference type="AlphaFoldDB" id="Q1Q2E2"/>
<organism evidence="1">
    <name type="scientific">Kuenenia stuttgartiensis</name>
    <dbReference type="NCBI Taxonomy" id="174633"/>
    <lineage>
        <taxon>Bacteria</taxon>
        <taxon>Pseudomonadati</taxon>
        <taxon>Planctomycetota</taxon>
        <taxon>Candidatus Brocadiia</taxon>
        <taxon>Candidatus Brocadiales</taxon>
        <taxon>Candidatus Brocadiaceae</taxon>
        <taxon>Candidatus Kuenenia</taxon>
    </lineage>
</organism>
<sequence length="139" mass="16331">MTEIDKQDERIGFIFGGEIPDVTEESLATYLTYLKEHIELPCELTGIEDFDWEEYYVIGPGDQKEYEKLKKTKPSYTDKYDMLSLATEVDEWVGILVNLKRVSDKKKFTLPLAELKATDEKLKNYQLLDDYSVWFVNNR</sequence>
<evidence type="ECO:0000313" key="3">
    <source>
        <dbReference type="EMBL" id="SOH03225.1"/>
    </source>
</evidence>
<reference evidence="1" key="1">
    <citation type="journal article" date="2006" name="Nature">
        <title>Deciphering the evolution and metabolism of an anammox bacterium from a community genome.</title>
        <authorList>
            <person name="Strous M."/>
            <person name="Pelletier E."/>
            <person name="Mangenot S."/>
            <person name="Rattei T."/>
            <person name="Lehner A."/>
            <person name="Taylor M.W."/>
            <person name="Horn M."/>
            <person name="Daims H."/>
            <person name="Bartol-Mavel D."/>
            <person name="Wincker P."/>
            <person name="Barbe V."/>
            <person name="Fonknechten N."/>
            <person name="Vallenet D."/>
            <person name="Segurens B."/>
            <person name="Schenowitz-Truong C."/>
            <person name="Medigue C."/>
            <person name="Collingro A."/>
            <person name="Snel B."/>
            <person name="Dutilh B.E."/>
            <person name="OpDenCamp H.J.M."/>
            <person name="vanDerDrift C."/>
            <person name="Cirpus I."/>
            <person name="vanDePas-Schoonen K.T."/>
            <person name="Harhangi H.R."/>
            <person name="vanNiftrik L."/>
            <person name="Schmid M."/>
            <person name="Keltjens J."/>
            <person name="vanDeVossenberg J."/>
            <person name="Kartal B."/>
            <person name="Meier H."/>
            <person name="Frishman D."/>
            <person name="Huynen M.A."/>
            <person name="Mewes H."/>
            <person name="Weissenbach J."/>
            <person name="Jetten M.S.M."/>
            <person name="Wagner M."/>
            <person name="LePaslier D."/>
        </authorList>
    </citation>
    <scope>NUCLEOTIDE SEQUENCE</scope>
</reference>
<evidence type="ECO:0000313" key="2">
    <source>
        <dbReference type="EMBL" id="QII11283.1"/>
    </source>
</evidence>
<dbReference type="EMBL" id="LT934425">
    <property type="protein sequence ID" value="SOH03225.1"/>
    <property type="molecule type" value="Genomic_DNA"/>
</dbReference>
<dbReference type="Proteomes" id="UP000221734">
    <property type="component" value="Chromosome Kuenenia_stuttgartiensis_MBR1"/>
</dbReference>
<dbReference type="EMBL" id="CT573071">
    <property type="protein sequence ID" value="CAJ74188.1"/>
    <property type="molecule type" value="Genomic_DNA"/>
</dbReference>
<evidence type="ECO:0000313" key="5">
    <source>
        <dbReference type="Proteomes" id="UP000501926"/>
    </source>
</evidence>
<accession>Q1Q2E2</accession>